<reference evidence="2" key="1">
    <citation type="journal article" date="2005" name="PLoS Biol.">
        <title>The genomes of Oryza sativa: a history of duplications.</title>
        <authorList>
            <person name="Yu J."/>
            <person name="Wang J."/>
            <person name="Lin W."/>
            <person name="Li S."/>
            <person name="Li H."/>
            <person name="Zhou J."/>
            <person name="Ni P."/>
            <person name="Dong W."/>
            <person name="Hu S."/>
            <person name="Zeng C."/>
            <person name="Zhang J."/>
            <person name="Zhang Y."/>
            <person name="Li R."/>
            <person name="Xu Z."/>
            <person name="Li S."/>
            <person name="Li X."/>
            <person name="Zheng H."/>
            <person name="Cong L."/>
            <person name="Lin L."/>
            <person name="Yin J."/>
            <person name="Geng J."/>
            <person name="Li G."/>
            <person name="Shi J."/>
            <person name="Liu J."/>
            <person name="Lv H."/>
            <person name="Li J."/>
            <person name="Wang J."/>
            <person name="Deng Y."/>
            <person name="Ran L."/>
            <person name="Shi X."/>
            <person name="Wang X."/>
            <person name="Wu Q."/>
            <person name="Li C."/>
            <person name="Ren X."/>
            <person name="Wang J."/>
            <person name="Wang X."/>
            <person name="Li D."/>
            <person name="Liu D."/>
            <person name="Zhang X."/>
            <person name="Ji Z."/>
            <person name="Zhao W."/>
            <person name="Sun Y."/>
            <person name="Zhang Z."/>
            <person name="Bao J."/>
            <person name="Han Y."/>
            <person name="Dong L."/>
            <person name="Ji J."/>
            <person name="Chen P."/>
            <person name="Wu S."/>
            <person name="Liu J."/>
            <person name="Xiao Y."/>
            <person name="Bu D."/>
            <person name="Tan J."/>
            <person name="Yang L."/>
            <person name="Ye C."/>
            <person name="Zhang J."/>
            <person name="Xu J."/>
            <person name="Zhou Y."/>
            <person name="Yu Y."/>
            <person name="Zhang B."/>
            <person name="Zhuang S."/>
            <person name="Wei H."/>
            <person name="Liu B."/>
            <person name="Lei M."/>
            <person name="Yu H."/>
            <person name="Li Y."/>
            <person name="Xu H."/>
            <person name="Wei S."/>
            <person name="He X."/>
            <person name="Fang L."/>
            <person name="Zhang Z."/>
            <person name="Zhang Y."/>
            <person name="Huang X."/>
            <person name="Su Z."/>
            <person name="Tong W."/>
            <person name="Li J."/>
            <person name="Tong Z."/>
            <person name="Li S."/>
            <person name="Ye J."/>
            <person name="Wang L."/>
            <person name="Fang L."/>
            <person name="Lei T."/>
            <person name="Chen C."/>
            <person name="Chen H."/>
            <person name="Xu Z."/>
            <person name="Li H."/>
            <person name="Huang H."/>
            <person name="Zhang F."/>
            <person name="Xu H."/>
            <person name="Li N."/>
            <person name="Zhao C."/>
            <person name="Li S."/>
            <person name="Dong L."/>
            <person name="Huang Y."/>
            <person name="Li L."/>
            <person name="Xi Y."/>
            <person name="Qi Q."/>
            <person name="Li W."/>
            <person name="Zhang B."/>
            <person name="Hu W."/>
            <person name="Zhang Y."/>
            <person name="Tian X."/>
            <person name="Jiao Y."/>
            <person name="Liang X."/>
            <person name="Jin J."/>
            <person name="Gao L."/>
            <person name="Zheng W."/>
            <person name="Hao B."/>
            <person name="Liu S."/>
            <person name="Wang W."/>
            <person name="Yuan L."/>
            <person name="Cao M."/>
            <person name="McDermott J."/>
            <person name="Samudrala R."/>
            <person name="Wang J."/>
            <person name="Wong G.K."/>
            <person name="Yang H."/>
        </authorList>
    </citation>
    <scope>NUCLEOTIDE SEQUENCE [LARGE SCALE GENOMIC DNA]</scope>
</reference>
<dbReference type="AlphaFoldDB" id="A3AYG2"/>
<name>A3AYG2_ORYSJ</name>
<reference evidence="2" key="2">
    <citation type="submission" date="2008-12" db="EMBL/GenBank/DDBJ databases">
        <title>Improved gene annotation of the rice (Oryza sativa) genomes.</title>
        <authorList>
            <person name="Wang J."/>
            <person name="Li R."/>
            <person name="Fan W."/>
            <person name="Huang Q."/>
            <person name="Zhang J."/>
            <person name="Zhou Y."/>
            <person name="Hu Y."/>
            <person name="Zi S."/>
            <person name="Li J."/>
            <person name="Ni P."/>
            <person name="Zheng H."/>
            <person name="Zhang Y."/>
            <person name="Zhao M."/>
            <person name="Hao Q."/>
            <person name="McDermott J."/>
            <person name="Samudrala R."/>
            <person name="Kristiansen K."/>
            <person name="Wong G.K.-S."/>
        </authorList>
    </citation>
    <scope>NUCLEOTIDE SEQUENCE</scope>
</reference>
<feature type="compositionally biased region" description="Basic and acidic residues" evidence="1">
    <location>
        <begin position="69"/>
        <end position="79"/>
    </location>
</feature>
<gene>
    <name evidence="2" type="ORF">OsJ_16561</name>
</gene>
<organism evidence="2">
    <name type="scientific">Oryza sativa subsp. japonica</name>
    <name type="common">Rice</name>
    <dbReference type="NCBI Taxonomy" id="39947"/>
    <lineage>
        <taxon>Eukaryota</taxon>
        <taxon>Viridiplantae</taxon>
        <taxon>Streptophyta</taxon>
        <taxon>Embryophyta</taxon>
        <taxon>Tracheophyta</taxon>
        <taxon>Spermatophyta</taxon>
        <taxon>Magnoliopsida</taxon>
        <taxon>Liliopsida</taxon>
        <taxon>Poales</taxon>
        <taxon>Poaceae</taxon>
        <taxon>BOP clade</taxon>
        <taxon>Oryzoideae</taxon>
        <taxon>Oryzeae</taxon>
        <taxon>Oryzinae</taxon>
        <taxon>Oryza</taxon>
        <taxon>Oryza sativa</taxon>
    </lineage>
</organism>
<dbReference type="PANTHER" id="PTHR31903">
    <property type="entry name" value="F12F1.11-RELATED"/>
    <property type="match status" value="1"/>
</dbReference>
<protein>
    <submittedName>
        <fullName evidence="2">Uncharacterized protein</fullName>
    </submittedName>
</protein>
<evidence type="ECO:0000313" key="2">
    <source>
        <dbReference type="EMBL" id="EAZ32351.1"/>
    </source>
</evidence>
<dbReference type="Proteomes" id="UP000007752">
    <property type="component" value="Chromosome 4"/>
</dbReference>
<dbReference type="EMBL" id="CM000141">
    <property type="protein sequence ID" value="EAZ32351.1"/>
    <property type="molecule type" value="Genomic_DNA"/>
</dbReference>
<proteinExistence type="predicted"/>
<sequence>MGCGCFGCYKSFWARWDASPNRHVIHRIIDAVEEGSGGGGGGGAGPPRRPPRRRRGGKRGGGDCEEDASATKEADASVEHHHHACGFDGEEDGDYEGDGDDEEEEEEGDSMDGDADDETTLSEGDCSSSSSSNAEKSTVGRLVRFIGEKIRRRKKTTKKVRSSLTVTVIVVLQYEMKDRKQVADNLWALHCTSLCREINKLQHGEAEAEAGWKKKRDVQEEMLHLMATTDVFDRQFGRRALLCEDAKAKRKREP</sequence>
<feature type="compositionally biased region" description="Acidic residues" evidence="1">
    <location>
        <begin position="88"/>
        <end position="120"/>
    </location>
</feature>
<feature type="compositionally biased region" description="Gly residues" evidence="1">
    <location>
        <begin position="35"/>
        <end position="45"/>
    </location>
</feature>
<evidence type="ECO:0000256" key="1">
    <source>
        <dbReference type="SAM" id="MobiDB-lite"/>
    </source>
</evidence>
<dbReference type="PANTHER" id="PTHR31903:SF6">
    <property type="entry name" value="F12F1.11-RELATED"/>
    <property type="match status" value="1"/>
</dbReference>
<feature type="compositionally biased region" description="Basic residues" evidence="1">
    <location>
        <begin position="49"/>
        <end position="58"/>
    </location>
</feature>
<accession>A3AYG2</accession>
<feature type="region of interest" description="Disordered" evidence="1">
    <location>
        <begin position="33"/>
        <end position="138"/>
    </location>
</feature>